<feature type="domain" description="Ribosomal RNA methyltransferase FtsJ" evidence="1">
    <location>
        <begin position="114"/>
        <end position="299"/>
    </location>
</feature>
<protein>
    <recommendedName>
        <fullName evidence="1">Ribosomal RNA methyltransferase FtsJ domain-containing protein</fullName>
    </recommendedName>
</protein>
<dbReference type="SUPFAM" id="SSF53335">
    <property type="entry name" value="S-adenosyl-L-methionine-dependent methyltransferases"/>
    <property type="match status" value="1"/>
</dbReference>
<proteinExistence type="predicted"/>
<organism evidence="2 3">
    <name type="scientific">Phomopsis amygdali</name>
    <name type="common">Fusicoccum amygdali</name>
    <dbReference type="NCBI Taxonomy" id="1214568"/>
    <lineage>
        <taxon>Eukaryota</taxon>
        <taxon>Fungi</taxon>
        <taxon>Dikarya</taxon>
        <taxon>Ascomycota</taxon>
        <taxon>Pezizomycotina</taxon>
        <taxon>Sordariomycetes</taxon>
        <taxon>Sordariomycetidae</taxon>
        <taxon>Diaporthales</taxon>
        <taxon>Diaporthaceae</taxon>
        <taxon>Diaporthe</taxon>
    </lineage>
</organism>
<dbReference type="Proteomes" id="UP001265746">
    <property type="component" value="Unassembled WGS sequence"/>
</dbReference>
<name>A0AAD9S2D1_PHOAM</name>
<dbReference type="GO" id="GO:0008168">
    <property type="term" value="F:methyltransferase activity"/>
    <property type="evidence" value="ECO:0007669"/>
    <property type="project" value="InterPro"/>
</dbReference>
<gene>
    <name evidence="2" type="ORF">N8I77_013376</name>
</gene>
<evidence type="ECO:0000313" key="3">
    <source>
        <dbReference type="Proteomes" id="UP001265746"/>
    </source>
</evidence>
<accession>A0AAD9S2D1</accession>
<reference evidence="2" key="1">
    <citation type="submission" date="2023-06" db="EMBL/GenBank/DDBJ databases">
        <authorList>
            <person name="Noh H."/>
        </authorList>
    </citation>
    <scope>NUCLEOTIDE SEQUENCE</scope>
    <source>
        <strain evidence="2">DUCC20226</strain>
    </source>
</reference>
<evidence type="ECO:0000313" key="2">
    <source>
        <dbReference type="EMBL" id="KAK2596488.1"/>
    </source>
</evidence>
<dbReference type="Gene3D" id="3.40.50.150">
    <property type="entry name" value="Vaccinia Virus protein VP39"/>
    <property type="match status" value="1"/>
</dbReference>
<dbReference type="EMBL" id="JAUJFL010000011">
    <property type="protein sequence ID" value="KAK2596488.1"/>
    <property type="molecule type" value="Genomic_DNA"/>
</dbReference>
<keyword evidence="3" id="KW-1185">Reference proteome</keyword>
<dbReference type="AlphaFoldDB" id="A0AAD9S2D1"/>
<dbReference type="Pfam" id="PF01728">
    <property type="entry name" value="FtsJ"/>
    <property type="match status" value="1"/>
</dbReference>
<dbReference type="InterPro" id="IPR002877">
    <property type="entry name" value="RNA_MeTrfase_FtsJ_dom"/>
</dbReference>
<sequence>MQEPRPGPMNTVEDVVQEDATEGCQTDVPANARIKDYLMERVPEFVALCAIRDEGWKNPAGDRFFKAQQKQADRGSQKTQIFLDKMMRNIAKEMQEATRAFSISGTTKGAEKGRQKRILDCCMAPGTYLQAALKHNPDAHALAFTLPPEEGGHTPLLERDESRGLDIRLLDLTMLAADMGVTPDQIPKDHPDATAFLPRQVEDGRDFDLVICDGQVLRTHEPRRAAYREPREARRLGLTQLVLGLDHLRPGATMIILLHKVETWGNVRLLHTFSRFSHVQLFKPSSGHAKRSSFYMVATDIRSEHPLAEKAVNEWKDEWKQATFASDEEFWEVASQKCSQGRRDVDLVLKEFGPELVRLGRNVWKIQADALKKAPFNRRL</sequence>
<evidence type="ECO:0000259" key="1">
    <source>
        <dbReference type="Pfam" id="PF01728"/>
    </source>
</evidence>
<comment type="caution">
    <text evidence="2">The sequence shown here is derived from an EMBL/GenBank/DDBJ whole genome shotgun (WGS) entry which is preliminary data.</text>
</comment>
<dbReference type="GO" id="GO:0032259">
    <property type="term" value="P:methylation"/>
    <property type="evidence" value="ECO:0007669"/>
    <property type="project" value="InterPro"/>
</dbReference>
<dbReference type="InterPro" id="IPR029063">
    <property type="entry name" value="SAM-dependent_MTases_sf"/>
</dbReference>